<dbReference type="AlphaFoldDB" id="X7Z956"/>
<organism evidence="1">
    <name type="scientific">Mycobacterium xenopi 4042</name>
    <dbReference type="NCBI Taxonomy" id="1299334"/>
    <lineage>
        <taxon>Bacteria</taxon>
        <taxon>Bacillati</taxon>
        <taxon>Actinomycetota</taxon>
        <taxon>Actinomycetes</taxon>
        <taxon>Mycobacteriales</taxon>
        <taxon>Mycobacteriaceae</taxon>
        <taxon>Mycobacterium</taxon>
    </lineage>
</organism>
<proteinExistence type="predicted"/>
<comment type="caution">
    <text evidence="1">The sequence shown here is derived from an EMBL/GenBank/DDBJ whole genome shotgun (WGS) entry which is preliminary data.</text>
</comment>
<name>X7Z956_MYCXE</name>
<gene>
    <name evidence="1" type="ORF">I553_1022</name>
</gene>
<dbReference type="PATRIC" id="fig|1299334.3.peg.8287"/>
<sequence length="49" mass="5032">MADRDGTVAADPDYLVACRPTSVKSLPIITAGFTKSSSRPPPSSGLIPS</sequence>
<evidence type="ECO:0000313" key="1">
    <source>
        <dbReference type="EMBL" id="EUA16047.1"/>
    </source>
</evidence>
<accession>X7Z956</accession>
<reference evidence="1" key="1">
    <citation type="submission" date="2014-01" db="EMBL/GenBank/DDBJ databases">
        <authorList>
            <person name="Brown-Elliot B."/>
            <person name="Wallace R."/>
            <person name="Lenaerts A."/>
            <person name="Ordway D."/>
            <person name="DeGroote M.A."/>
            <person name="Parker T."/>
            <person name="Sizemore C."/>
            <person name="Tallon L.J."/>
            <person name="Sadzewicz L.K."/>
            <person name="Sengamalay N."/>
            <person name="Fraser C.M."/>
            <person name="Hine E."/>
            <person name="Shefchek K.A."/>
            <person name="Das S.P."/>
            <person name="Tettelin H."/>
        </authorList>
    </citation>
    <scope>NUCLEOTIDE SEQUENCE [LARGE SCALE GENOMIC DNA]</scope>
    <source>
        <strain evidence="1">4042</strain>
    </source>
</reference>
<protein>
    <submittedName>
        <fullName evidence="1">Uncharacterized protein</fullName>
    </submittedName>
</protein>
<dbReference type="EMBL" id="JAOB01000080">
    <property type="protein sequence ID" value="EUA16047.1"/>
    <property type="molecule type" value="Genomic_DNA"/>
</dbReference>